<dbReference type="EMBL" id="JACAZH010000024">
    <property type="protein sequence ID" value="KAF7342757.1"/>
    <property type="molecule type" value="Genomic_DNA"/>
</dbReference>
<feature type="compositionally biased region" description="Polar residues" evidence="1">
    <location>
        <begin position="115"/>
        <end position="156"/>
    </location>
</feature>
<feature type="compositionally biased region" description="Polar residues" evidence="1">
    <location>
        <begin position="215"/>
        <end position="238"/>
    </location>
</feature>
<gene>
    <name evidence="2" type="ORF">MSAN_01990900</name>
</gene>
<dbReference type="OrthoDB" id="2957319at2759"/>
<keyword evidence="3" id="KW-1185">Reference proteome</keyword>
<reference evidence="2" key="1">
    <citation type="submission" date="2020-05" db="EMBL/GenBank/DDBJ databases">
        <title>Mycena genomes resolve the evolution of fungal bioluminescence.</title>
        <authorList>
            <person name="Tsai I.J."/>
        </authorList>
    </citation>
    <scope>NUCLEOTIDE SEQUENCE</scope>
    <source>
        <strain evidence="2">160909Yilan</strain>
    </source>
</reference>
<protein>
    <submittedName>
        <fullName evidence="2">Uncharacterized protein</fullName>
    </submittedName>
</protein>
<comment type="caution">
    <text evidence="2">The sequence shown here is derived from an EMBL/GenBank/DDBJ whole genome shotgun (WGS) entry which is preliminary data.</text>
</comment>
<accession>A0A8H6XLQ5</accession>
<evidence type="ECO:0000313" key="3">
    <source>
        <dbReference type="Proteomes" id="UP000623467"/>
    </source>
</evidence>
<organism evidence="2 3">
    <name type="scientific">Mycena sanguinolenta</name>
    <dbReference type="NCBI Taxonomy" id="230812"/>
    <lineage>
        <taxon>Eukaryota</taxon>
        <taxon>Fungi</taxon>
        <taxon>Dikarya</taxon>
        <taxon>Basidiomycota</taxon>
        <taxon>Agaricomycotina</taxon>
        <taxon>Agaricomycetes</taxon>
        <taxon>Agaricomycetidae</taxon>
        <taxon>Agaricales</taxon>
        <taxon>Marasmiineae</taxon>
        <taxon>Mycenaceae</taxon>
        <taxon>Mycena</taxon>
    </lineage>
</organism>
<sequence length="336" mass="38287">MEFGITALAHSGSHTYFVACSTKQFHSKSGNERGSSRINTTFTVAIYLFRLHQRFFPVYHEIPRTLLLASGSYLRPGLRMDHPYSGAASYIYANEQPYTPVDPRPRNPYEKLHSAASSPYSFTSTPLSRRSHDSSWSTEGTYTRIQRPQHENNSASAPIRRAPTQTSPRLPLRIPISHAFQQHVPSGASSWFAESPEEPQSPPLPRAQLPLHPTIRSSSLPGHSRASPSLSLKTSIAATPNRYVHPRVRSTSLPGHDRPRPPTPSRMKMTPYERDGDPLSLRRSAFVPYDHGRSESDSSSALELGRMSWRRRIQFRSRRRIRRALRRLRRLMRFKL</sequence>
<proteinExistence type="predicted"/>
<dbReference type="AlphaFoldDB" id="A0A8H6XLQ5"/>
<evidence type="ECO:0000256" key="1">
    <source>
        <dbReference type="SAM" id="MobiDB-lite"/>
    </source>
</evidence>
<feature type="compositionally biased region" description="Basic and acidic residues" evidence="1">
    <location>
        <begin position="103"/>
        <end position="113"/>
    </location>
</feature>
<feature type="region of interest" description="Disordered" evidence="1">
    <location>
        <begin position="99"/>
        <end position="169"/>
    </location>
</feature>
<evidence type="ECO:0000313" key="2">
    <source>
        <dbReference type="EMBL" id="KAF7342757.1"/>
    </source>
</evidence>
<name>A0A8H6XLQ5_9AGAR</name>
<dbReference type="Proteomes" id="UP000623467">
    <property type="component" value="Unassembled WGS sequence"/>
</dbReference>
<feature type="region of interest" description="Disordered" evidence="1">
    <location>
        <begin position="187"/>
        <end position="279"/>
    </location>
</feature>